<keyword evidence="7" id="KW-1185">Reference proteome</keyword>
<organism evidence="6 7">
    <name type="scientific">Marinomonas fungiae</name>
    <dbReference type="NCBI Taxonomy" id="1137284"/>
    <lineage>
        <taxon>Bacteria</taxon>
        <taxon>Pseudomonadati</taxon>
        <taxon>Pseudomonadota</taxon>
        <taxon>Gammaproteobacteria</taxon>
        <taxon>Oceanospirillales</taxon>
        <taxon>Oceanospirillaceae</taxon>
        <taxon>Marinomonas</taxon>
    </lineage>
</organism>
<dbReference type="Pfam" id="PF03466">
    <property type="entry name" value="LysR_substrate"/>
    <property type="match status" value="1"/>
</dbReference>
<dbReference type="InterPro" id="IPR050950">
    <property type="entry name" value="HTH-type_LysR_regulators"/>
</dbReference>
<gene>
    <name evidence="6" type="ORF">Ga0061065_10666</name>
</gene>
<evidence type="ECO:0000259" key="5">
    <source>
        <dbReference type="PROSITE" id="PS50931"/>
    </source>
</evidence>
<dbReference type="SUPFAM" id="SSF46785">
    <property type="entry name" value="Winged helix' DNA-binding domain"/>
    <property type="match status" value="1"/>
</dbReference>
<keyword evidence="4" id="KW-0804">Transcription</keyword>
<accession>A0A0K6ILR4</accession>
<dbReference type="Gene3D" id="1.10.10.10">
    <property type="entry name" value="Winged helix-like DNA-binding domain superfamily/Winged helix DNA-binding domain"/>
    <property type="match status" value="1"/>
</dbReference>
<proteinExistence type="inferred from homology"/>
<dbReference type="Proteomes" id="UP000182769">
    <property type="component" value="Unassembled WGS sequence"/>
</dbReference>
<dbReference type="EMBL" id="CYHG01000006">
    <property type="protein sequence ID" value="CUB04247.1"/>
    <property type="molecule type" value="Genomic_DNA"/>
</dbReference>
<dbReference type="SUPFAM" id="SSF53850">
    <property type="entry name" value="Periplasmic binding protein-like II"/>
    <property type="match status" value="1"/>
</dbReference>
<evidence type="ECO:0000313" key="6">
    <source>
        <dbReference type="EMBL" id="CUB04247.1"/>
    </source>
</evidence>
<dbReference type="GO" id="GO:0005829">
    <property type="term" value="C:cytosol"/>
    <property type="evidence" value="ECO:0007669"/>
    <property type="project" value="TreeGrafter"/>
</dbReference>
<name>A0A0K6ILR4_9GAMM</name>
<dbReference type="InterPro" id="IPR036388">
    <property type="entry name" value="WH-like_DNA-bd_sf"/>
</dbReference>
<sequence>MGGDVNYLTWKTFIDVCELGSLSKVAAMWGTSQPQISRQIKAIEEEFNCQLFVRTGRGVELTDMGRRLEPEIRRWLQHTEQLENNIRNSSGLPIGKVKLAVLPSTAAPWLSEVYRLSKERYPDIQLEVREAQGNQLESWLEEGRVDLALLFRHSEDNRSGDLYLRDTATFLVGPPNSPITAHPTIEFSQLDGLPLTMFCRPSSWRDRLDVLARRYDVTLNVVLEADSLSLQTHAVKSNDCYAMLGAYASEAAKKSLGLSMSRIIAPGIKRYLALAMSPHGQMTLAIKKIRELVKEVADKCPPGFE</sequence>
<evidence type="ECO:0000313" key="7">
    <source>
        <dbReference type="Proteomes" id="UP000182769"/>
    </source>
</evidence>
<dbReference type="InterPro" id="IPR000847">
    <property type="entry name" value="LysR_HTH_N"/>
</dbReference>
<evidence type="ECO:0000256" key="2">
    <source>
        <dbReference type="ARBA" id="ARBA00023015"/>
    </source>
</evidence>
<dbReference type="InterPro" id="IPR005119">
    <property type="entry name" value="LysR_subst-bd"/>
</dbReference>
<dbReference type="GO" id="GO:0003677">
    <property type="term" value="F:DNA binding"/>
    <property type="evidence" value="ECO:0007669"/>
    <property type="project" value="UniProtKB-KW"/>
</dbReference>
<protein>
    <submittedName>
        <fullName evidence="6">Transcriptional regulator, LysR family</fullName>
    </submittedName>
</protein>
<comment type="similarity">
    <text evidence="1">Belongs to the LysR transcriptional regulatory family.</text>
</comment>
<evidence type="ECO:0000256" key="1">
    <source>
        <dbReference type="ARBA" id="ARBA00009437"/>
    </source>
</evidence>
<dbReference type="Gene3D" id="3.40.190.290">
    <property type="match status" value="1"/>
</dbReference>
<feature type="domain" description="HTH lysR-type" evidence="5">
    <location>
        <begin position="10"/>
        <end position="62"/>
    </location>
</feature>
<dbReference type="PROSITE" id="PS50931">
    <property type="entry name" value="HTH_LYSR"/>
    <property type="match status" value="1"/>
</dbReference>
<reference evidence="7" key="1">
    <citation type="submission" date="2015-08" db="EMBL/GenBank/DDBJ databases">
        <authorList>
            <person name="Varghese N."/>
        </authorList>
    </citation>
    <scope>NUCLEOTIDE SEQUENCE [LARGE SCALE GENOMIC DNA]</scope>
    <source>
        <strain evidence="7">JCM 18476</strain>
    </source>
</reference>
<keyword evidence="3" id="KW-0238">DNA-binding</keyword>
<dbReference type="PANTHER" id="PTHR30419">
    <property type="entry name" value="HTH-TYPE TRANSCRIPTIONAL REGULATOR YBHD"/>
    <property type="match status" value="1"/>
</dbReference>
<dbReference type="InterPro" id="IPR036390">
    <property type="entry name" value="WH_DNA-bd_sf"/>
</dbReference>
<keyword evidence="2" id="KW-0805">Transcription regulation</keyword>
<dbReference type="GO" id="GO:0003700">
    <property type="term" value="F:DNA-binding transcription factor activity"/>
    <property type="evidence" value="ECO:0007669"/>
    <property type="project" value="InterPro"/>
</dbReference>
<evidence type="ECO:0000256" key="3">
    <source>
        <dbReference type="ARBA" id="ARBA00023125"/>
    </source>
</evidence>
<dbReference type="STRING" id="1137284.GCA_001418205_02111"/>
<evidence type="ECO:0000256" key="4">
    <source>
        <dbReference type="ARBA" id="ARBA00023163"/>
    </source>
</evidence>
<dbReference type="Pfam" id="PF00126">
    <property type="entry name" value="HTH_1"/>
    <property type="match status" value="1"/>
</dbReference>
<dbReference type="AlphaFoldDB" id="A0A0K6ILR4"/>